<dbReference type="EMBL" id="QZCG01000003">
    <property type="protein sequence ID" value="RJE87275.1"/>
    <property type="molecule type" value="Genomic_DNA"/>
</dbReference>
<accession>A0A418T239</accession>
<gene>
    <name evidence="2" type="ORF">D3P04_05935</name>
</gene>
<proteinExistence type="predicted"/>
<feature type="region of interest" description="Disordered" evidence="1">
    <location>
        <begin position="40"/>
        <end position="59"/>
    </location>
</feature>
<dbReference type="RefSeq" id="WP_119746874.1">
    <property type="nucleotide sequence ID" value="NZ_QZCG01000003.1"/>
</dbReference>
<name>A0A418T239_9RHOB</name>
<feature type="region of interest" description="Disordered" evidence="1">
    <location>
        <begin position="1"/>
        <end position="23"/>
    </location>
</feature>
<sequence>MRDEQTPPAAPKGEPPSGNVSSIATCCPLVSTFQGSSRPERVKGFDPRTNLVNQRGTGEYWVPPEKGKTAPSDRYTQDGAAWASVGLQQEVELEIGFEGQSGNGCLANCTFETVPDGIIEITTPGIASNNAIFRLRGLAEGETTIKVRCDGADIGWVHVVCYAPIQIRAVVGSVVTPRTRSVGYSISAMEKVLNAAFKHALISFRLQDAGDINMGGNVGMAAKEAEYRVNLTEEQIPPMFSDGYGDVAGDALTPFFNDDLIFAKDLAAIVERVTAARFPGRLPVLYYVPTDAVALANGSVPEVGMSPAFCFKDFTDATVSGYGLEDTYAIMAHEIGHVLGLRHPHDPNCTELPPHLRNSVNRTVMDEPATNTEPAIITAGKPVGVERNRIAIMSRDPLNLMGYWPAFREQLFLRKKQWDTCRAGALRHKDANRNG</sequence>
<dbReference type="SUPFAM" id="SSF55486">
    <property type="entry name" value="Metalloproteases ('zincins'), catalytic domain"/>
    <property type="match status" value="1"/>
</dbReference>
<evidence type="ECO:0000256" key="1">
    <source>
        <dbReference type="SAM" id="MobiDB-lite"/>
    </source>
</evidence>
<protein>
    <submittedName>
        <fullName evidence="2">Uncharacterized protein</fullName>
    </submittedName>
</protein>
<dbReference type="Proteomes" id="UP000284202">
    <property type="component" value="Unassembled WGS sequence"/>
</dbReference>
<organism evidence="2 3">
    <name type="scientific">Paracoccus onubensis</name>
    <dbReference type="NCBI Taxonomy" id="1675788"/>
    <lineage>
        <taxon>Bacteria</taxon>
        <taxon>Pseudomonadati</taxon>
        <taxon>Pseudomonadota</taxon>
        <taxon>Alphaproteobacteria</taxon>
        <taxon>Rhodobacterales</taxon>
        <taxon>Paracoccaceae</taxon>
        <taxon>Paracoccus</taxon>
    </lineage>
</organism>
<dbReference type="InterPro" id="IPR024079">
    <property type="entry name" value="MetalloPept_cat_dom_sf"/>
</dbReference>
<keyword evidence="3" id="KW-1185">Reference proteome</keyword>
<dbReference type="GO" id="GO:0008237">
    <property type="term" value="F:metallopeptidase activity"/>
    <property type="evidence" value="ECO:0007669"/>
    <property type="project" value="InterPro"/>
</dbReference>
<dbReference type="OrthoDB" id="7846520at2"/>
<evidence type="ECO:0000313" key="3">
    <source>
        <dbReference type="Proteomes" id="UP000284202"/>
    </source>
</evidence>
<reference evidence="3" key="1">
    <citation type="submission" date="2018-09" db="EMBL/GenBank/DDBJ databases">
        <title>Acidovorax cavernicola nov. sp. isolated from Gruta de las Maravillas (Aracena, Spain).</title>
        <authorList>
            <person name="Jurado V."/>
            <person name="Gutierrez-Patricio S."/>
            <person name="Gonzalez-Pimentel J.L."/>
            <person name="Miller A.Z."/>
            <person name="Laiz L."/>
            <person name="Saiz-Jimenez C."/>
        </authorList>
    </citation>
    <scope>NUCLEOTIDE SEQUENCE [LARGE SCALE GENOMIC DNA]</scope>
    <source>
        <strain evidence="3">1011MAR3C25</strain>
    </source>
</reference>
<dbReference type="Gene3D" id="3.40.390.10">
    <property type="entry name" value="Collagenase (Catalytic Domain)"/>
    <property type="match status" value="1"/>
</dbReference>
<evidence type="ECO:0000313" key="2">
    <source>
        <dbReference type="EMBL" id="RJE87275.1"/>
    </source>
</evidence>
<dbReference type="AlphaFoldDB" id="A0A418T239"/>
<comment type="caution">
    <text evidence="2">The sequence shown here is derived from an EMBL/GenBank/DDBJ whole genome shotgun (WGS) entry which is preliminary data.</text>
</comment>